<dbReference type="AlphaFoldDB" id="A0A6I3KTE5"/>
<protein>
    <recommendedName>
        <fullName evidence="3">Addiction module component</fullName>
    </recommendedName>
</protein>
<evidence type="ECO:0000313" key="2">
    <source>
        <dbReference type="Proteomes" id="UP000440694"/>
    </source>
</evidence>
<evidence type="ECO:0008006" key="3">
    <source>
        <dbReference type="Google" id="ProtNLM"/>
    </source>
</evidence>
<comment type="caution">
    <text evidence="1">The sequence shown here is derived from an EMBL/GenBank/DDBJ whole genome shotgun (WGS) entry which is preliminary data.</text>
</comment>
<proteinExistence type="predicted"/>
<keyword evidence="2" id="KW-1185">Reference proteome</keyword>
<name>A0A6I3KTE5_9HYPH</name>
<dbReference type="Proteomes" id="UP000440694">
    <property type="component" value="Unassembled WGS sequence"/>
</dbReference>
<organism evidence="1 2">
    <name type="scientific">Hyphomicrobium album</name>
    <dbReference type="NCBI Taxonomy" id="2665159"/>
    <lineage>
        <taxon>Bacteria</taxon>
        <taxon>Pseudomonadati</taxon>
        <taxon>Pseudomonadota</taxon>
        <taxon>Alphaproteobacteria</taxon>
        <taxon>Hyphomicrobiales</taxon>
        <taxon>Hyphomicrobiaceae</taxon>
        <taxon>Hyphomicrobium</taxon>
    </lineage>
</organism>
<accession>A0A6I3KTE5</accession>
<dbReference type="RefSeq" id="WP_154740472.1">
    <property type="nucleotide sequence ID" value="NZ_WMBQ01000002.1"/>
</dbReference>
<reference evidence="1 2" key="1">
    <citation type="submission" date="2019-11" db="EMBL/GenBank/DDBJ databases">
        <title>Identification of a novel strain.</title>
        <authorList>
            <person name="Xu Q."/>
            <person name="Wang G."/>
        </authorList>
    </citation>
    <scope>NUCLEOTIDE SEQUENCE [LARGE SCALE GENOMIC DNA]</scope>
    <source>
        <strain evidence="2">xq</strain>
    </source>
</reference>
<dbReference type="EMBL" id="WMBQ01000002">
    <property type="protein sequence ID" value="MTD95991.1"/>
    <property type="molecule type" value="Genomic_DNA"/>
</dbReference>
<gene>
    <name evidence="1" type="ORF">GIW81_16755</name>
</gene>
<sequence>MTSLEEIEAAVAQLSPADLKKLRAWLDELDERLFDEKIERDAKAGKLDKLAAKAIAEDDAGTTSEL</sequence>
<evidence type="ECO:0000313" key="1">
    <source>
        <dbReference type="EMBL" id="MTD95991.1"/>
    </source>
</evidence>